<dbReference type="SUPFAM" id="SSF57625">
    <property type="entry name" value="Invertebrate chitin-binding proteins"/>
    <property type="match status" value="1"/>
</dbReference>
<dbReference type="InterPro" id="IPR036508">
    <property type="entry name" value="Chitin-bd_dom_sf"/>
</dbReference>
<dbReference type="PANTHER" id="PTHR46780">
    <property type="entry name" value="PROTEIN EVA-1"/>
    <property type="match status" value="1"/>
</dbReference>
<dbReference type="PROSITE" id="PS50228">
    <property type="entry name" value="SUEL_LECTIN"/>
    <property type="match status" value="1"/>
</dbReference>
<feature type="signal peptide" evidence="1">
    <location>
        <begin position="1"/>
        <end position="22"/>
    </location>
</feature>
<feature type="chain" id="PRO_5012374499" evidence="1">
    <location>
        <begin position="23"/>
        <end position="541"/>
    </location>
</feature>
<dbReference type="Pfam" id="PF01607">
    <property type="entry name" value="CBM_14"/>
    <property type="match status" value="1"/>
</dbReference>
<dbReference type="SMART" id="SM00494">
    <property type="entry name" value="ChtBD2"/>
    <property type="match status" value="1"/>
</dbReference>
<evidence type="ECO:0000313" key="4">
    <source>
        <dbReference type="EMBL" id="OWF45391.1"/>
    </source>
</evidence>
<accession>A0A210Q9I7</accession>
<keyword evidence="1" id="KW-0732">Signal</keyword>
<dbReference type="InterPro" id="IPR043159">
    <property type="entry name" value="Lectin_gal-bd_sf"/>
</dbReference>
<reference evidence="4 5" key="1">
    <citation type="journal article" date="2017" name="Nat. Ecol. Evol.">
        <title>Scallop genome provides insights into evolution of bilaterian karyotype and development.</title>
        <authorList>
            <person name="Wang S."/>
            <person name="Zhang J."/>
            <person name="Jiao W."/>
            <person name="Li J."/>
            <person name="Xun X."/>
            <person name="Sun Y."/>
            <person name="Guo X."/>
            <person name="Huan P."/>
            <person name="Dong B."/>
            <person name="Zhang L."/>
            <person name="Hu X."/>
            <person name="Sun X."/>
            <person name="Wang J."/>
            <person name="Zhao C."/>
            <person name="Wang Y."/>
            <person name="Wang D."/>
            <person name="Huang X."/>
            <person name="Wang R."/>
            <person name="Lv J."/>
            <person name="Li Y."/>
            <person name="Zhang Z."/>
            <person name="Liu B."/>
            <person name="Lu W."/>
            <person name="Hui Y."/>
            <person name="Liang J."/>
            <person name="Zhou Z."/>
            <person name="Hou R."/>
            <person name="Li X."/>
            <person name="Liu Y."/>
            <person name="Li H."/>
            <person name="Ning X."/>
            <person name="Lin Y."/>
            <person name="Zhao L."/>
            <person name="Xing Q."/>
            <person name="Dou J."/>
            <person name="Li Y."/>
            <person name="Mao J."/>
            <person name="Guo H."/>
            <person name="Dou H."/>
            <person name="Li T."/>
            <person name="Mu C."/>
            <person name="Jiang W."/>
            <person name="Fu Q."/>
            <person name="Fu X."/>
            <person name="Miao Y."/>
            <person name="Liu J."/>
            <person name="Yu Q."/>
            <person name="Li R."/>
            <person name="Liao H."/>
            <person name="Li X."/>
            <person name="Kong Y."/>
            <person name="Jiang Z."/>
            <person name="Chourrout D."/>
            <person name="Li R."/>
            <person name="Bao Z."/>
        </authorList>
    </citation>
    <scope>NUCLEOTIDE SEQUENCE [LARGE SCALE GENOMIC DNA]</scope>
    <source>
        <strain evidence="4 5">PY_sf001</strain>
    </source>
</reference>
<dbReference type="InterPro" id="IPR002557">
    <property type="entry name" value="Chitin-bd_dom"/>
</dbReference>
<dbReference type="PROSITE" id="PS50940">
    <property type="entry name" value="CHIT_BIND_II"/>
    <property type="match status" value="1"/>
</dbReference>
<keyword evidence="4" id="KW-0430">Lectin</keyword>
<dbReference type="InterPro" id="IPR000922">
    <property type="entry name" value="Lectin_gal-bd_dom"/>
</dbReference>
<dbReference type="EMBL" id="NEDP02004513">
    <property type="protein sequence ID" value="OWF45391.1"/>
    <property type="molecule type" value="Genomic_DNA"/>
</dbReference>
<sequence length="541" mass="59413">MMKMNKEIQLLLLSACCLCVSSQETLSTGGVLTVVDPPPGDVARQNQELGNLKAICSSCKAVVCTLGIPNDCGAYVVCESGRQPTQLRCPFGTFYNQKENRCDFPSIIKCPNDPCSDPRYPNLVSYQDFRIKEPNCRHYWKCNGKYSAAECCPEGTAYIGRDGACVADKACNASCPRNQETQSAKGTDSYQVTICNGKAKALECPLRMEVRINEVFYGRANAKTCGPSPKIAKPCSSRSTLTTIRSQCVGKQSCTVTADPSLYSDPCPGIDKYLLINYICKPGCNLKSKDGKTFYNEANVAEIQKCSHGTRFDSELCTCVRSGSVTPLCQLEVLITFNDKENKDVQNEANSPVWINAKSIEKFNGYGTFRGKSSVTIPFYSGNDNLSRKFGIQIRIFVMAQGPSKQILLTNCNNDTSKYPNASSLEVYINRTTSSSSIHMRIINNDNTITALALPIKIKEWTNVLFRFDGSYLHGTLQHINKGTTKVQEDKASVAFSGNMMTNSGPLKIGSCTDFVDGLYAFIDEIQISFCKVTLPMKGAN</sequence>
<dbReference type="CDD" id="cd22823">
    <property type="entry name" value="Gal_Rha_Lectin"/>
    <property type="match status" value="1"/>
</dbReference>
<feature type="domain" description="Chitin-binding type-2" evidence="3">
    <location>
        <begin position="53"/>
        <end position="112"/>
    </location>
</feature>
<dbReference type="Pfam" id="PF02140">
    <property type="entry name" value="SUEL_Lectin"/>
    <property type="match status" value="1"/>
</dbReference>
<gene>
    <name evidence="4" type="ORF">KP79_PYT19329</name>
</gene>
<evidence type="ECO:0000259" key="2">
    <source>
        <dbReference type="PROSITE" id="PS50228"/>
    </source>
</evidence>
<dbReference type="GO" id="GO:0030246">
    <property type="term" value="F:carbohydrate binding"/>
    <property type="evidence" value="ECO:0007669"/>
    <property type="project" value="UniProtKB-KW"/>
</dbReference>
<dbReference type="GO" id="GO:0008061">
    <property type="term" value="F:chitin binding"/>
    <property type="evidence" value="ECO:0007669"/>
    <property type="project" value="InterPro"/>
</dbReference>
<name>A0A210Q9I7_MIZYE</name>
<dbReference type="Proteomes" id="UP000242188">
    <property type="component" value="Unassembled WGS sequence"/>
</dbReference>
<proteinExistence type="predicted"/>
<feature type="domain" description="SUEL-type lectin" evidence="2">
    <location>
        <begin position="194"/>
        <end position="281"/>
    </location>
</feature>
<dbReference type="GO" id="GO:0005576">
    <property type="term" value="C:extracellular region"/>
    <property type="evidence" value="ECO:0007669"/>
    <property type="project" value="InterPro"/>
</dbReference>
<evidence type="ECO:0000259" key="3">
    <source>
        <dbReference type="PROSITE" id="PS50940"/>
    </source>
</evidence>
<evidence type="ECO:0000256" key="1">
    <source>
        <dbReference type="SAM" id="SignalP"/>
    </source>
</evidence>
<dbReference type="OrthoDB" id="6020543at2759"/>
<keyword evidence="5" id="KW-1185">Reference proteome</keyword>
<protein>
    <submittedName>
        <fullName evidence="4">D-galactoside-specific lectin</fullName>
    </submittedName>
</protein>
<organism evidence="4 5">
    <name type="scientific">Mizuhopecten yessoensis</name>
    <name type="common">Japanese scallop</name>
    <name type="synonym">Patinopecten yessoensis</name>
    <dbReference type="NCBI Taxonomy" id="6573"/>
    <lineage>
        <taxon>Eukaryota</taxon>
        <taxon>Metazoa</taxon>
        <taxon>Spiralia</taxon>
        <taxon>Lophotrochozoa</taxon>
        <taxon>Mollusca</taxon>
        <taxon>Bivalvia</taxon>
        <taxon>Autobranchia</taxon>
        <taxon>Pteriomorphia</taxon>
        <taxon>Pectinida</taxon>
        <taxon>Pectinoidea</taxon>
        <taxon>Pectinidae</taxon>
        <taxon>Mizuhopecten</taxon>
    </lineage>
</organism>
<comment type="caution">
    <text evidence="4">The sequence shown here is derived from an EMBL/GenBank/DDBJ whole genome shotgun (WGS) entry which is preliminary data.</text>
</comment>
<dbReference type="STRING" id="6573.A0A210Q9I7"/>
<dbReference type="Gene3D" id="2.170.140.10">
    <property type="entry name" value="Chitin binding domain"/>
    <property type="match status" value="1"/>
</dbReference>
<dbReference type="AlphaFoldDB" id="A0A210Q9I7"/>
<dbReference type="Gene3D" id="2.60.120.740">
    <property type="match status" value="1"/>
</dbReference>
<evidence type="ECO:0000313" key="5">
    <source>
        <dbReference type="Proteomes" id="UP000242188"/>
    </source>
</evidence>